<keyword evidence="9" id="KW-1185">Reference proteome</keyword>
<dbReference type="InterPro" id="IPR008756">
    <property type="entry name" value="Peptidase_M56"/>
</dbReference>
<keyword evidence="4 5" id="KW-0472">Membrane</keyword>
<evidence type="ECO:0000313" key="8">
    <source>
        <dbReference type="EMBL" id="MDC8829289.1"/>
    </source>
</evidence>
<feature type="transmembrane region" description="Helical" evidence="5">
    <location>
        <begin position="6"/>
        <end position="26"/>
    </location>
</feature>
<sequence length="406" mass="45109">MIEWLIQQQIVLSVTLALLITLEHFFTAKIGVKLMYKLWGILPAVLVLNNLPSSFTSIATDSFTRYVVGLNPNVVVADSLPLLLLWWAGVATIFAVIVTQAIRLGRSVTRKAPGSHSSCDNIYYANAATTPMLFGFIRPIILLPTQFANTYCPAQQRLILEHEQTHYQQCDHLWNSAALIITMFFWFNPLVWFGFRSFRINQELACDNRVLQNKNSEEKLLYAKALIRCAEHASTHLNTYPTFGEKSTMIKRLNLIKQSTPRSKLFAMAAVFTATALSANVALANLPAASVKADSYIPTPPIVRVAPVYPSSAASNNTEGFVLMQFDITETGATDNIKVVESEPEGVFDESALQAMAKWKYKPRIQGGQAQRQTGLTVQLDFKLGPDSDENATNTDIEKASVSQTR</sequence>
<comment type="similarity">
    <text evidence="5">Belongs to the TonB family.</text>
</comment>
<dbReference type="Pfam" id="PF03544">
    <property type="entry name" value="TonB_C"/>
    <property type="match status" value="1"/>
</dbReference>
<keyword evidence="2 5" id="KW-0812">Transmembrane</keyword>
<dbReference type="PANTHER" id="PTHR34978:SF3">
    <property type="entry name" value="SLR0241 PROTEIN"/>
    <property type="match status" value="1"/>
</dbReference>
<keyword evidence="3 5" id="KW-1133">Transmembrane helix</keyword>
<comment type="subcellular location">
    <subcellularLocation>
        <location evidence="5">Cell inner membrane</location>
        <topology evidence="5">Single-pass membrane protein</topology>
        <orientation evidence="5">Periplasmic side</orientation>
    </subcellularLocation>
    <subcellularLocation>
        <location evidence="1">Membrane</location>
        <topology evidence="1">Single-pass membrane protein</topology>
    </subcellularLocation>
</comment>
<comment type="caution">
    <text evidence="8">The sequence shown here is derived from an EMBL/GenBank/DDBJ whole genome shotgun (WGS) entry which is preliminary data.</text>
</comment>
<dbReference type="Proteomes" id="UP001218788">
    <property type="component" value="Unassembled WGS sequence"/>
</dbReference>
<dbReference type="PRINTS" id="PR01374">
    <property type="entry name" value="TONBPROTEIN"/>
</dbReference>
<dbReference type="InterPro" id="IPR052173">
    <property type="entry name" value="Beta-lactam_resp_regulator"/>
</dbReference>
<feature type="region of interest" description="Disordered" evidence="6">
    <location>
        <begin position="381"/>
        <end position="406"/>
    </location>
</feature>
<comment type="function">
    <text evidence="5">Interacts with outer membrane receptor proteins that carry out high-affinity binding and energy dependent uptake into the periplasmic space of specific substrates. It could act to transduce energy from the cytoplasmic membrane to specific energy-requiring processes in the outer membrane, resulting in the release into the periplasm of ligands bound by these outer membrane proteins.</text>
</comment>
<dbReference type="InterPro" id="IPR006260">
    <property type="entry name" value="TonB/TolA_C"/>
</dbReference>
<dbReference type="EMBL" id="JAQQXP010000001">
    <property type="protein sequence ID" value="MDC8829289.1"/>
    <property type="molecule type" value="Genomic_DNA"/>
</dbReference>
<keyword evidence="5" id="KW-0653">Protein transport</keyword>
<proteinExistence type="inferred from homology"/>
<keyword evidence="5" id="KW-1003">Cell membrane</keyword>
<comment type="caution">
    <text evidence="5">Lacks conserved residue(s) required for the propagation of feature annotation.</text>
</comment>
<keyword evidence="5" id="KW-0735">Signal-anchor</keyword>
<organism evidence="8 9">
    <name type="scientific">Alteromonas gilva</name>
    <dbReference type="NCBI Taxonomy" id="2987522"/>
    <lineage>
        <taxon>Bacteria</taxon>
        <taxon>Pseudomonadati</taxon>
        <taxon>Pseudomonadota</taxon>
        <taxon>Gammaproteobacteria</taxon>
        <taxon>Alteromonadales</taxon>
        <taxon>Alteromonadaceae</taxon>
        <taxon>Alteromonas/Salinimonas group</taxon>
        <taxon>Alteromonas</taxon>
    </lineage>
</organism>
<evidence type="ECO:0000259" key="7">
    <source>
        <dbReference type="PROSITE" id="PS52015"/>
    </source>
</evidence>
<dbReference type="PROSITE" id="PS52015">
    <property type="entry name" value="TONB_CTD"/>
    <property type="match status" value="1"/>
</dbReference>
<dbReference type="Gene3D" id="3.30.2420.10">
    <property type="entry name" value="TonB"/>
    <property type="match status" value="1"/>
</dbReference>
<evidence type="ECO:0000256" key="3">
    <source>
        <dbReference type="ARBA" id="ARBA00022989"/>
    </source>
</evidence>
<evidence type="ECO:0000313" key="9">
    <source>
        <dbReference type="Proteomes" id="UP001218788"/>
    </source>
</evidence>
<dbReference type="NCBIfam" id="TIGR01352">
    <property type="entry name" value="tonB_Cterm"/>
    <property type="match status" value="1"/>
</dbReference>
<dbReference type="PANTHER" id="PTHR34978">
    <property type="entry name" value="POSSIBLE SENSOR-TRANSDUCER PROTEIN BLAR"/>
    <property type="match status" value="1"/>
</dbReference>
<protein>
    <recommendedName>
        <fullName evidence="5">Protein TonB</fullName>
    </recommendedName>
</protein>
<dbReference type="InterPro" id="IPR003538">
    <property type="entry name" value="TonB"/>
</dbReference>
<dbReference type="RefSeq" id="WP_273637658.1">
    <property type="nucleotide sequence ID" value="NZ_JAQQXP010000001.1"/>
</dbReference>
<evidence type="ECO:0000256" key="5">
    <source>
        <dbReference type="RuleBase" id="RU362123"/>
    </source>
</evidence>
<gene>
    <name evidence="8" type="ORF">OIK42_00815</name>
</gene>
<evidence type="ECO:0000256" key="4">
    <source>
        <dbReference type="ARBA" id="ARBA00023136"/>
    </source>
</evidence>
<keyword evidence="5" id="KW-0813">Transport</keyword>
<dbReference type="SUPFAM" id="SSF74653">
    <property type="entry name" value="TolA/TonB C-terminal domain"/>
    <property type="match status" value="1"/>
</dbReference>
<dbReference type="CDD" id="cd07341">
    <property type="entry name" value="M56_BlaR1_MecR1_like"/>
    <property type="match status" value="1"/>
</dbReference>
<feature type="transmembrane region" description="Helical" evidence="5">
    <location>
        <begin position="80"/>
        <end position="102"/>
    </location>
</feature>
<reference evidence="8 9" key="1">
    <citation type="submission" date="2022-10" db="EMBL/GenBank/DDBJ databases">
        <title>Alteromonas sp. chi3 Genome sequencing.</title>
        <authorList>
            <person name="Park S."/>
        </authorList>
    </citation>
    <scope>NUCLEOTIDE SEQUENCE [LARGE SCALE GENOMIC DNA]</scope>
    <source>
        <strain evidence="9">chi3</strain>
    </source>
</reference>
<feature type="transmembrane region" description="Helical" evidence="5">
    <location>
        <begin position="173"/>
        <end position="195"/>
    </location>
</feature>
<feature type="compositionally biased region" description="Polar residues" evidence="6">
    <location>
        <begin position="391"/>
        <end position="406"/>
    </location>
</feature>
<evidence type="ECO:0000256" key="6">
    <source>
        <dbReference type="SAM" id="MobiDB-lite"/>
    </source>
</evidence>
<dbReference type="Pfam" id="PF05569">
    <property type="entry name" value="Peptidase_M56"/>
    <property type="match status" value="1"/>
</dbReference>
<feature type="transmembrane region" description="Helical" evidence="5">
    <location>
        <begin position="38"/>
        <end position="60"/>
    </location>
</feature>
<dbReference type="InterPro" id="IPR037682">
    <property type="entry name" value="TonB_C"/>
</dbReference>
<evidence type="ECO:0000256" key="2">
    <source>
        <dbReference type="ARBA" id="ARBA00022692"/>
    </source>
</evidence>
<feature type="domain" description="TonB C-terminal" evidence="7">
    <location>
        <begin position="294"/>
        <end position="391"/>
    </location>
</feature>
<evidence type="ECO:0000256" key="1">
    <source>
        <dbReference type="ARBA" id="ARBA00004167"/>
    </source>
</evidence>
<keyword evidence="5" id="KW-0997">Cell inner membrane</keyword>
<name>A0ABT5KX00_9ALTE</name>
<accession>A0ABT5KX00</accession>